<keyword evidence="1" id="KW-0175">Coiled coil</keyword>
<dbReference type="Proteomes" id="UP000002595">
    <property type="component" value="Chromosome"/>
</dbReference>
<accession>A1RTC9</accession>
<reference evidence="2" key="1">
    <citation type="submission" date="2006-12" db="EMBL/GenBank/DDBJ databases">
        <title>Complete sequence of Pyrobaculum islandicum DSM 4184.</title>
        <authorList>
            <person name="Copeland A."/>
            <person name="Lucas S."/>
            <person name="Lapidus A."/>
            <person name="Barry K."/>
            <person name="Detter J.C."/>
            <person name="Glavina del Rio T."/>
            <person name="Dalin E."/>
            <person name="Tice H."/>
            <person name="Pitluck S."/>
            <person name="Meincke L."/>
            <person name="Brettin T."/>
            <person name="Bruce D."/>
            <person name="Han C."/>
            <person name="Tapia R."/>
            <person name="Gilna P."/>
            <person name="Schmutz J."/>
            <person name="Larimer F."/>
            <person name="Land M."/>
            <person name="Hauser L."/>
            <person name="Kyrpides N."/>
            <person name="Mikhailova N."/>
            <person name="Cozen A.E."/>
            <person name="Fitz-Gibbon S.T."/>
            <person name="House C.H."/>
            <person name="Saltikov C."/>
            <person name="Lowe T."/>
            <person name="Richardson P."/>
        </authorList>
    </citation>
    <scope>NUCLEOTIDE SEQUENCE [LARGE SCALE GENOMIC DNA]</scope>
    <source>
        <strain evidence="2">DSM 4184</strain>
    </source>
</reference>
<sequence length="335" mass="38311">MRVLGFNLPPYDSVVLIRIGEREERIESIEDLERLCKLLREELQKERCQYHSWYIRISPERLFALLKKAYVKYTQGVIDVSSVIAEFLDENKLSRSLSRTITPTLSSLGITTSGKFTAIAVEIGRLFHEGKIEEAKARFRELVYRNCILKEVIEKTSDCSELEKAVTNVLTAYGKSIRFDELKYTAELLKFIHPKCENCDFRCITPEKISACVERLIQLLTPHMRELFEKLDISLLPEHLDFVNTDSSTFIIGVKGTEKHIGLVLIGNPIESADLQQLKNALARLEEKIAEGVYEVYVKILPILEGGEKCKSVKLLLEVVRGDLERVSKFIKLSS</sequence>
<evidence type="ECO:0000313" key="2">
    <source>
        <dbReference type="EMBL" id="ABL88211.1"/>
    </source>
</evidence>
<dbReference type="KEGG" id="pis:Pisl_1037"/>
<feature type="coiled-coil region" evidence="1">
    <location>
        <begin position="268"/>
        <end position="295"/>
    </location>
</feature>
<proteinExistence type="predicted"/>
<gene>
    <name evidence="2" type="ordered locus">Pisl_1037</name>
</gene>
<protein>
    <submittedName>
        <fullName evidence="2">Uncharacterized protein</fullName>
    </submittedName>
</protein>
<name>A1RTC9_PYRIL</name>
<evidence type="ECO:0000256" key="1">
    <source>
        <dbReference type="SAM" id="Coils"/>
    </source>
</evidence>
<keyword evidence="3" id="KW-1185">Reference proteome</keyword>
<dbReference type="HOGENOM" id="CLU_867728_0_0_2"/>
<feature type="coiled-coil region" evidence="1">
    <location>
        <begin position="22"/>
        <end position="49"/>
    </location>
</feature>
<organism evidence="2 3">
    <name type="scientific">Pyrobaculum islandicum (strain DSM 4184 / JCM 9189 / GEO3)</name>
    <dbReference type="NCBI Taxonomy" id="384616"/>
    <lineage>
        <taxon>Archaea</taxon>
        <taxon>Thermoproteota</taxon>
        <taxon>Thermoprotei</taxon>
        <taxon>Thermoproteales</taxon>
        <taxon>Thermoproteaceae</taxon>
        <taxon>Pyrobaculum</taxon>
    </lineage>
</organism>
<dbReference type="AlphaFoldDB" id="A1RTC9"/>
<dbReference type="eggNOG" id="arCOG05588">
    <property type="taxonomic scope" value="Archaea"/>
</dbReference>
<evidence type="ECO:0000313" key="3">
    <source>
        <dbReference type="Proteomes" id="UP000002595"/>
    </source>
</evidence>
<dbReference type="EMBL" id="CP000504">
    <property type="protein sequence ID" value="ABL88211.1"/>
    <property type="molecule type" value="Genomic_DNA"/>
</dbReference>